<dbReference type="GO" id="GO:0071111">
    <property type="term" value="F:cyclic-guanylate-specific phosphodiesterase activity"/>
    <property type="evidence" value="ECO:0007669"/>
    <property type="project" value="UniProtKB-EC"/>
</dbReference>
<dbReference type="SMART" id="SM00086">
    <property type="entry name" value="PAC"/>
    <property type="match status" value="2"/>
</dbReference>
<organism evidence="7 8">
    <name type="scientific">Acidovorax delafieldii</name>
    <name type="common">Pseudomonas delafieldii</name>
    <dbReference type="NCBI Taxonomy" id="47920"/>
    <lineage>
        <taxon>Bacteria</taxon>
        <taxon>Pseudomonadati</taxon>
        <taxon>Pseudomonadota</taxon>
        <taxon>Betaproteobacteria</taxon>
        <taxon>Burkholderiales</taxon>
        <taxon>Comamonadaceae</taxon>
        <taxon>Acidovorax</taxon>
    </lineage>
</organism>
<dbReference type="Gene3D" id="3.20.20.450">
    <property type="entry name" value="EAL domain"/>
    <property type="match status" value="1"/>
</dbReference>
<feature type="transmembrane region" description="Helical" evidence="2">
    <location>
        <begin position="20"/>
        <end position="39"/>
    </location>
</feature>
<dbReference type="SUPFAM" id="SSF55785">
    <property type="entry name" value="PYP-like sensor domain (PAS domain)"/>
    <property type="match status" value="2"/>
</dbReference>
<dbReference type="Pfam" id="PF17159">
    <property type="entry name" value="MASE3"/>
    <property type="match status" value="1"/>
</dbReference>
<dbReference type="GeneID" id="51112848"/>
<dbReference type="InterPro" id="IPR000160">
    <property type="entry name" value="GGDEF_dom"/>
</dbReference>
<dbReference type="SUPFAM" id="SSF141868">
    <property type="entry name" value="EAL domain-like"/>
    <property type="match status" value="1"/>
</dbReference>
<feature type="transmembrane region" description="Helical" evidence="2">
    <location>
        <begin position="155"/>
        <end position="175"/>
    </location>
</feature>
<dbReference type="InterPro" id="IPR035919">
    <property type="entry name" value="EAL_sf"/>
</dbReference>
<dbReference type="InterPro" id="IPR043128">
    <property type="entry name" value="Rev_trsase/Diguanyl_cyclase"/>
</dbReference>
<keyword evidence="2" id="KW-1133">Transmembrane helix</keyword>
<dbReference type="PANTHER" id="PTHR44757">
    <property type="entry name" value="DIGUANYLATE CYCLASE DGCP"/>
    <property type="match status" value="1"/>
</dbReference>
<dbReference type="RefSeq" id="WP_146871928.1">
    <property type="nucleotide sequence ID" value="NZ_VJWE01000016.1"/>
</dbReference>
<dbReference type="Pfam" id="PF13426">
    <property type="entry name" value="PAS_9"/>
    <property type="match status" value="1"/>
</dbReference>
<feature type="transmembrane region" description="Helical" evidence="2">
    <location>
        <begin position="225"/>
        <end position="245"/>
    </location>
</feature>
<dbReference type="InterPro" id="IPR035965">
    <property type="entry name" value="PAS-like_dom_sf"/>
</dbReference>
<feature type="domain" description="PAC" evidence="4">
    <location>
        <begin position="475"/>
        <end position="529"/>
    </location>
</feature>
<evidence type="ECO:0000256" key="1">
    <source>
        <dbReference type="ARBA" id="ARBA00051114"/>
    </source>
</evidence>
<reference evidence="7 8" key="1">
    <citation type="journal article" date="2015" name="Stand. Genomic Sci.">
        <title>Genomic Encyclopedia of Bacterial and Archaeal Type Strains, Phase III: the genomes of soil and plant-associated and newly described type strains.</title>
        <authorList>
            <person name="Whitman W.B."/>
            <person name="Woyke T."/>
            <person name="Klenk H.P."/>
            <person name="Zhou Y."/>
            <person name="Lilburn T.G."/>
            <person name="Beck B.J."/>
            <person name="De Vos P."/>
            <person name="Vandamme P."/>
            <person name="Eisen J.A."/>
            <person name="Garrity G."/>
            <person name="Hugenholtz P."/>
            <person name="Kyrpides N.C."/>
        </authorList>
    </citation>
    <scope>NUCLEOTIDE SEQUENCE [LARGE SCALE GENOMIC DNA]</scope>
    <source>
        <strain evidence="7 8">DSM 64</strain>
    </source>
</reference>
<dbReference type="PROSITE" id="PS50883">
    <property type="entry name" value="EAL"/>
    <property type="match status" value="1"/>
</dbReference>
<evidence type="ECO:0000259" key="6">
    <source>
        <dbReference type="PROSITE" id="PS50887"/>
    </source>
</evidence>
<feature type="transmembrane region" description="Helical" evidence="2">
    <location>
        <begin position="195"/>
        <end position="213"/>
    </location>
</feature>
<dbReference type="GO" id="GO:0071732">
    <property type="term" value="P:cellular response to nitric oxide"/>
    <property type="evidence" value="ECO:0007669"/>
    <property type="project" value="UniProtKB-ARBA"/>
</dbReference>
<dbReference type="Pfam" id="PF08448">
    <property type="entry name" value="PAS_4"/>
    <property type="match status" value="1"/>
</dbReference>
<dbReference type="Pfam" id="PF00990">
    <property type="entry name" value="GGDEF"/>
    <property type="match status" value="1"/>
</dbReference>
<protein>
    <submittedName>
        <fullName evidence="7">PAS domain S-box-containing protein/diguanylate cyclase (GGDEF)-like protein</fullName>
    </submittedName>
</protein>
<dbReference type="InterPro" id="IPR052155">
    <property type="entry name" value="Biofilm_reg_signaling"/>
</dbReference>
<dbReference type="InterPro" id="IPR001610">
    <property type="entry name" value="PAC"/>
</dbReference>
<dbReference type="Gene3D" id="3.30.70.270">
    <property type="match status" value="1"/>
</dbReference>
<feature type="transmembrane region" description="Helical" evidence="2">
    <location>
        <begin position="51"/>
        <end position="71"/>
    </location>
</feature>
<evidence type="ECO:0000313" key="8">
    <source>
        <dbReference type="Proteomes" id="UP000321485"/>
    </source>
</evidence>
<feature type="transmembrane region" description="Helical" evidence="2">
    <location>
        <begin position="83"/>
        <end position="105"/>
    </location>
</feature>
<evidence type="ECO:0000256" key="2">
    <source>
        <dbReference type="SAM" id="Phobius"/>
    </source>
</evidence>
<dbReference type="CDD" id="cd01949">
    <property type="entry name" value="GGDEF"/>
    <property type="match status" value="1"/>
</dbReference>
<dbReference type="InterPro" id="IPR033425">
    <property type="entry name" value="MASE3"/>
</dbReference>
<dbReference type="InterPro" id="IPR000700">
    <property type="entry name" value="PAS-assoc_C"/>
</dbReference>
<dbReference type="InterPro" id="IPR029787">
    <property type="entry name" value="Nucleotide_cyclase"/>
</dbReference>
<evidence type="ECO:0000259" key="5">
    <source>
        <dbReference type="PROSITE" id="PS50883"/>
    </source>
</evidence>
<dbReference type="SMART" id="SM00267">
    <property type="entry name" value="GGDEF"/>
    <property type="match status" value="1"/>
</dbReference>
<keyword evidence="2" id="KW-0812">Transmembrane</keyword>
<dbReference type="Proteomes" id="UP000321485">
    <property type="component" value="Unassembled WGS sequence"/>
</dbReference>
<sequence>MNLIRLQIHPQQLASFKAVAPVLSLLTGGVIAAWVYFSVVSPQRVGHYLTLHQVLETLSIAVSALVFAVGWKAHSLNPQRNVLILACGFLGVAILDFSHMLSFAGMPDYITPNSVAKGINFWLPARYLGALTLLAAVTLHWRVPGDAAAPGPGRFVVLMLVLAAVAAIHAVVFWFPQWYPQTYDAQGLTRFKIASEYGVVALYAASLGVLLHWAQERAAFDVARLFAAVWVMALSEFFFTFYIIATDPFNLLGHIYKVVGYYYLYRAIFVGTIEAPYRVLKQSDKAMRAVLDAVPDLMFEVTRDGHYVQIHTRQPELLLMPASEVVGRSIHDILPPAAAAVAQAAINTAAEQGLARDFQYALDLPDGKHWFELSVARKVMDDEADDHFVVLSRDITQRVQTLDTLRKLRHAVEQAPNSIFIAGADGNIEYVNPAFTATTGYSPEEAIGRNPRLLSAGATPASVYADLWAHLTSGRPWRGEFVNRRKGGGEYNESAIISPLHDEQGRITHYLAVQEDVTERRRDEERIRKLINFDALTGLPNRTMFASRFSQALALTQRSGHQLALLYLDLDHFKNVNDSLGHQVGDGLLIEIAHRLQSMVRDEDTVSRQGGDEFVIVLPLTDAQQAAHVADELQAQVRRICKLEHHELVVTSSIGIAMYPEDGGDFETLAQRADAAMFRAKESGRDTYRFFSADMQARSLRVLHIENALRSALVQGQLTLHYQPQIRLKDRQLVGVEALLRWTHPELGAVSPAEFIPVAESSGQILGIGEWVLRTALAQARQWRDAGHTELVVAVNLSMVQFRHPGLVDMVGRALADSGVPSQMLELELTESIAMDAPEQVIAIVRQLCDLGVQLSIDDFGTGYSSFSYIQRLKVHKLKIDQSFVRHLGDDPSAPHIVRAIIGLAQSLGLETIAEGVETAAQRDVLWGLGCDTGQGYHFSRPVPAADLEGLLTQGHAVLG</sequence>
<name>A0A561XF88_ACIDE</name>
<dbReference type="PROSITE" id="PS50113">
    <property type="entry name" value="PAC"/>
    <property type="match status" value="1"/>
</dbReference>
<dbReference type="SUPFAM" id="SSF55073">
    <property type="entry name" value="Nucleotide cyclase"/>
    <property type="match status" value="1"/>
</dbReference>
<dbReference type="PROSITE" id="PS50887">
    <property type="entry name" value="GGDEF"/>
    <property type="match status" value="1"/>
</dbReference>
<dbReference type="InterPro" id="IPR013656">
    <property type="entry name" value="PAS_4"/>
</dbReference>
<feature type="transmembrane region" description="Helical" evidence="2">
    <location>
        <begin position="125"/>
        <end position="143"/>
    </location>
</feature>
<gene>
    <name evidence="7" type="ORF">ATF69_3804</name>
</gene>
<comment type="caution">
    <text evidence="7">The sequence shown here is derived from an EMBL/GenBank/DDBJ whole genome shotgun (WGS) entry which is preliminary data.</text>
</comment>
<dbReference type="Gene3D" id="3.30.450.20">
    <property type="entry name" value="PAS domain"/>
    <property type="match status" value="2"/>
</dbReference>
<dbReference type="SMART" id="SM00052">
    <property type="entry name" value="EAL"/>
    <property type="match status" value="1"/>
</dbReference>
<feature type="domain" description="EAL" evidence="5">
    <location>
        <begin position="702"/>
        <end position="956"/>
    </location>
</feature>
<dbReference type="CDD" id="cd01948">
    <property type="entry name" value="EAL"/>
    <property type="match status" value="1"/>
</dbReference>
<dbReference type="FunFam" id="3.20.20.450:FF:000001">
    <property type="entry name" value="Cyclic di-GMP phosphodiesterase yahA"/>
    <property type="match status" value="1"/>
</dbReference>
<dbReference type="AlphaFoldDB" id="A0A561XF88"/>
<dbReference type="PROSITE" id="PS50112">
    <property type="entry name" value="PAS"/>
    <property type="match status" value="2"/>
</dbReference>
<feature type="domain" description="PAS" evidence="3">
    <location>
        <begin position="283"/>
        <end position="353"/>
    </location>
</feature>
<dbReference type="NCBIfam" id="TIGR00254">
    <property type="entry name" value="GGDEF"/>
    <property type="match status" value="1"/>
</dbReference>
<dbReference type="NCBIfam" id="TIGR00229">
    <property type="entry name" value="sensory_box"/>
    <property type="match status" value="2"/>
</dbReference>
<accession>A0A561XF88</accession>
<dbReference type="EMBL" id="VJWE01000016">
    <property type="protein sequence ID" value="TWG34790.1"/>
    <property type="molecule type" value="Genomic_DNA"/>
</dbReference>
<keyword evidence="2" id="KW-0472">Membrane</keyword>
<dbReference type="CDD" id="cd00130">
    <property type="entry name" value="PAS"/>
    <property type="match status" value="2"/>
</dbReference>
<dbReference type="FunFam" id="3.30.70.270:FF:000001">
    <property type="entry name" value="Diguanylate cyclase domain protein"/>
    <property type="match status" value="1"/>
</dbReference>
<evidence type="ECO:0000259" key="3">
    <source>
        <dbReference type="PROSITE" id="PS50112"/>
    </source>
</evidence>
<feature type="domain" description="PAS" evidence="3">
    <location>
        <begin position="404"/>
        <end position="450"/>
    </location>
</feature>
<feature type="domain" description="GGDEF" evidence="6">
    <location>
        <begin position="561"/>
        <end position="693"/>
    </location>
</feature>
<dbReference type="InterPro" id="IPR001633">
    <property type="entry name" value="EAL_dom"/>
</dbReference>
<comment type="catalytic activity">
    <reaction evidence="1">
        <text>3',3'-c-di-GMP + H2O = 5'-phosphoguanylyl(3'-&gt;5')guanosine + H(+)</text>
        <dbReference type="Rhea" id="RHEA:24902"/>
        <dbReference type="ChEBI" id="CHEBI:15377"/>
        <dbReference type="ChEBI" id="CHEBI:15378"/>
        <dbReference type="ChEBI" id="CHEBI:58754"/>
        <dbReference type="ChEBI" id="CHEBI:58805"/>
        <dbReference type="EC" id="3.1.4.52"/>
    </reaction>
    <physiologicalReaction direction="left-to-right" evidence="1">
        <dbReference type="Rhea" id="RHEA:24903"/>
    </physiologicalReaction>
</comment>
<dbReference type="SMART" id="SM00091">
    <property type="entry name" value="PAS"/>
    <property type="match status" value="2"/>
</dbReference>
<dbReference type="InterPro" id="IPR000014">
    <property type="entry name" value="PAS"/>
</dbReference>
<proteinExistence type="predicted"/>
<dbReference type="PANTHER" id="PTHR44757:SF2">
    <property type="entry name" value="BIOFILM ARCHITECTURE MAINTENANCE PROTEIN MBAA"/>
    <property type="match status" value="1"/>
</dbReference>
<dbReference type="Pfam" id="PF00563">
    <property type="entry name" value="EAL"/>
    <property type="match status" value="1"/>
</dbReference>
<evidence type="ECO:0000313" key="7">
    <source>
        <dbReference type="EMBL" id="TWG34790.1"/>
    </source>
</evidence>
<evidence type="ECO:0000259" key="4">
    <source>
        <dbReference type="PROSITE" id="PS50113"/>
    </source>
</evidence>